<feature type="transmembrane region" description="Helical" evidence="8">
    <location>
        <begin position="108"/>
        <end position="128"/>
    </location>
</feature>
<protein>
    <submittedName>
        <fullName evidence="9">Nicotinamide mononucleotide transporter family protein</fullName>
    </submittedName>
</protein>
<dbReference type="InterPro" id="IPR006419">
    <property type="entry name" value="NMN_transpt_PnuC"/>
</dbReference>
<sequence>MSAVSWLNSEAFTAFDQHIMWSDMIGNTIGLIALALGWRRSIWTWPAQFLSGVVLVAAYSSAHLSGGVGKQLLVIGVALWGWRQWQRGRQQAQDGSIAVRFATWRERALLLGGAVVGTLAVGGLFTLYPSLSWSPWADAYIFVGTLVAMVAQARGLVEFWFAWLLVDLVGVPLAFSSGLAFSGLVYVVYLALVLWGAYDWWQRSRTSVRPAMEGAAA</sequence>
<comment type="caution">
    <text evidence="9">The sequence shown here is derived from an EMBL/GenBank/DDBJ whole genome shotgun (WGS) entry which is preliminary data.</text>
</comment>
<keyword evidence="6 8" id="KW-1133">Transmembrane helix</keyword>
<feature type="transmembrane region" description="Helical" evidence="8">
    <location>
        <begin position="20"/>
        <end position="38"/>
    </location>
</feature>
<gene>
    <name evidence="9" type="ORF">GCM10010446_05070</name>
</gene>
<reference evidence="9 10" key="1">
    <citation type="journal article" date="2019" name="Int. J. Syst. Evol. Microbiol.">
        <title>The Global Catalogue of Microorganisms (GCM) 10K type strain sequencing project: providing services to taxonomists for standard genome sequencing and annotation.</title>
        <authorList>
            <consortium name="The Broad Institute Genomics Platform"/>
            <consortium name="The Broad Institute Genome Sequencing Center for Infectious Disease"/>
            <person name="Wu L."/>
            <person name="Ma J."/>
        </authorList>
    </citation>
    <scope>NUCLEOTIDE SEQUENCE [LARGE SCALE GENOMIC DNA]</scope>
    <source>
        <strain evidence="9 10">JCM 9088</strain>
    </source>
</reference>
<keyword evidence="5 8" id="KW-0812">Transmembrane</keyword>
<proteinExistence type="inferred from homology"/>
<feature type="transmembrane region" description="Helical" evidence="8">
    <location>
        <begin position="140"/>
        <end position="166"/>
    </location>
</feature>
<evidence type="ECO:0000256" key="2">
    <source>
        <dbReference type="ARBA" id="ARBA00006669"/>
    </source>
</evidence>
<evidence type="ECO:0000256" key="7">
    <source>
        <dbReference type="ARBA" id="ARBA00023136"/>
    </source>
</evidence>
<evidence type="ECO:0000256" key="1">
    <source>
        <dbReference type="ARBA" id="ARBA00004651"/>
    </source>
</evidence>
<dbReference type="RefSeq" id="WP_344489862.1">
    <property type="nucleotide sequence ID" value="NZ_BAAAUD010000008.1"/>
</dbReference>
<name>A0ABN3WR13_9ACTN</name>
<comment type="similarity">
    <text evidence="2">Belongs to the nicotinamide ribonucleoside (NR) uptake permease (TC 4.B.1) family.</text>
</comment>
<keyword evidence="7 8" id="KW-0472">Membrane</keyword>
<evidence type="ECO:0000256" key="6">
    <source>
        <dbReference type="ARBA" id="ARBA00022989"/>
    </source>
</evidence>
<evidence type="ECO:0000256" key="5">
    <source>
        <dbReference type="ARBA" id="ARBA00022692"/>
    </source>
</evidence>
<comment type="subcellular location">
    <subcellularLocation>
        <location evidence="1">Cell membrane</location>
        <topology evidence="1">Multi-pass membrane protein</topology>
    </subcellularLocation>
</comment>
<dbReference type="Proteomes" id="UP001500403">
    <property type="component" value="Unassembled WGS sequence"/>
</dbReference>
<keyword evidence="10" id="KW-1185">Reference proteome</keyword>
<dbReference type="PANTHER" id="PTHR36122">
    <property type="entry name" value="NICOTINAMIDE RIBOSIDE TRANSPORTER PNUC"/>
    <property type="match status" value="1"/>
</dbReference>
<evidence type="ECO:0000256" key="3">
    <source>
        <dbReference type="ARBA" id="ARBA00022448"/>
    </source>
</evidence>
<evidence type="ECO:0000313" key="10">
    <source>
        <dbReference type="Proteomes" id="UP001500403"/>
    </source>
</evidence>
<evidence type="ECO:0000256" key="4">
    <source>
        <dbReference type="ARBA" id="ARBA00022475"/>
    </source>
</evidence>
<evidence type="ECO:0000313" key="9">
    <source>
        <dbReference type="EMBL" id="GAA2923873.1"/>
    </source>
</evidence>
<keyword evidence="3" id="KW-0813">Transport</keyword>
<organism evidence="9 10">
    <name type="scientific">Streptomyces enissocaesilis</name>
    <dbReference type="NCBI Taxonomy" id="332589"/>
    <lineage>
        <taxon>Bacteria</taxon>
        <taxon>Bacillati</taxon>
        <taxon>Actinomycetota</taxon>
        <taxon>Actinomycetes</taxon>
        <taxon>Kitasatosporales</taxon>
        <taxon>Streptomycetaceae</taxon>
        <taxon>Streptomyces</taxon>
        <taxon>Streptomyces rochei group</taxon>
    </lineage>
</organism>
<dbReference type="EMBL" id="BAAAUD010000008">
    <property type="protein sequence ID" value="GAA2923873.1"/>
    <property type="molecule type" value="Genomic_DNA"/>
</dbReference>
<feature type="transmembrane region" description="Helical" evidence="8">
    <location>
        <begin position="178"/>
        <end position="198"/>
    </location>
</feature>
<dbReference type="Pfam" id="PF04973">
    <property type="entry name" value="NMN_transporter"/>
    <property type="match status" value="1"/>
</dbReference>
<accession>A0ABN3WR13</accession>
<dbReference type="PANTHER" id="PTHR36122:SF2">
    <property type="entry name" value="NICOTINAMIDE RIBOSIDE TRANSPORTER PNUC"/>
    <property type="match status" value="1"/>
</dbReference>
<keyword evidence="4" id="KW-1003">Cell membrane</keyword>
<evidence type="ECO:0000256" key="8">
    <source>
        <dbReference type="SAM" id="Phobius"/>
    </source>
</evidence>